<evidence type="ECO:0000313" key="5">
    <source>
        <dbReference type="Proteomes" id="UP000323274"/>
    </source>
</evidence>
<dbReference type="InterPro" id="IPR001296">
    <property type="entry name" value="Glyco_trans_1"/>
</dbReference>
<name>A0A5A5U480_LEUCI</name>
<sequence>MHFFVNKGMGHSNSGVEHAQFYRAARFKESNLPFKYIFTDYLPQLHQHMSEWQIAENDVIGLYDFFLSDDPMQYLRDGEAFQHTYHEDVLYDTKGVHRLVIRQTTGNFKATTYKKRFYDSSTSREINVDHRVILKNGQHQMSWHYLGTGNHKRMVNIHLNHFYEDDYFFATYEALLLFFYQQLERVFHHNVYFIDRGSDNEEVLVQLKSQQINLKIVAIIHAAHFVSKQGGHLLWNNHYQYLFDHLDQIDAVVVSTMLQKQDILKQLAFLGNTNISDKLYAIPVGGVDRVPKARRLSGDAIRFVTASRLHAEKNISHIILALAQLQANGISATLTIYGSGADEQNIRRLIYDEQMTGSVKINGLSQNLSEELQAYDAFVSASYSEGFGLTYVEAMAQGLPIVSYQNSYGAQTLIRPNENGILVPITDDKDKNVAALARAMRRLLTVYDTLSIGQQNVAKAFTNQQISTAWEKLVGDLR</sequence>
<dbReference type="EMBL" id="BJJW01000015">
    <property type="protein sequence ID" value="GDZ84484.1"/>
    <property type="molecule type" value="Genomic_DNA"/>
</dbReference>
<dbReference type="PANTHER" id="PTHR12526">
    <property type="entry name" value="GLYCOSYLTRANSFERASE"/>
    <property type="match status" value="1"/>
</dbReference>
<proteinExistence type="predicted"/>
<comment type="caution">
    <text evidence="4">The sequence shown here is derived from an EMBL/GenBank/DDBJ whole genome shotgun (WGS) entry which is preliminary data.</text>
</comment>
<feature type="domain" description="Glycosyl transferase family 1" evidence="3">
    <location>
        <begin position="295"/>
        <end position="444"/>
    </location>
</feature>
<evidence type="ECO:0000313" key="4">
    <source>
        <dbReference type="EMBL" id="GDZ84484.1"/>
    </source>
</evidence>
<dbReference type="PANTHER" id="PTHR12526:SF629">
    <property type="entry name" value="TEICHURONIC ACID BIOSYNTHESIS GLYCOSYLTRANSFERASE TUAH-RELATED"/>
    <property type="match status" value="1"/>
</dbReference>
<dbReference type="GO" id="GO:0016757">
    <property type="term" value="F:glycosyltransferase activity"/>
    <property type="evidence" value="ECO:0007669"/>
    <property type="project" value="UniProtKB-KW"/>
</dbReference>
<evidence type="ECO:0000256" key="1">
    <source>
        <dbReference type="ARBA" id="ARBA00022676"/>
    </source>
</evidence>
<organism evidence="4 5">
    <name type="scientific">Leuconostoc citreum</name>
    <dbReference type="NCBI Taxonomy" id="33964"/>
    <lineage>
        <taxon>Bacteria</taxon>
        <taxon>Bacillati</taxon>
        <taxon>Bacillota</taxon>
        <taxon>Bacilli</taxon>
        <taxon>Lactobacillales</taxon>
        <taxon>Lactobacillaceae</taxon>
        <taxon>Leuconostoc</taxon>
    </lineage>
</organism>
<evidence type="ECO:0000259" key="3">
    <source>
        <dbReference type="Pfam" id="PF00534"/>
    </source>
</evidence>
<dbReference type="AlphaFoldDB" id="A0A5A5U480"/>
<dbReference type="Pfam" id="PF00534">
    <property type="entry name" value="Glycos_transf_1"/>
    <property type="match status" value="1"/>
</dbReference>
<gene>
    <name evidence="4" type="primary">gtf1</name>
    <name evidence="4" type="ORF">LCIT_17260</name>
</gene>
<keyword evidence="2 4" id="KW-0808">Transferase</keyword>
<protein>
    <submittedName>
        <fullName evidence="4">Glycosyltransferase Gtf1</fullName>
    </submittedName>
</protein>
<keyword evidence="1" id="KW-0328">Glycosyltransferase</keyword>
<accession>A0A5A5U480</accession>
<reference evidence="4 5" key="1">
    <citation type="submission" date="2019-04" db="EMBL/GenBank/DDBJ databases">
        <title>A pseudo-fructophilic Leuconostoc citreum strain F192-5 isolated from peel of satsuma mandarin: the first report for isolation and characterization of strain-dependent fructophilic-like characteristics.</title>
        <authorList>
            <person name="Maeno S."/>
            <person name="Tanizawa Y."/>
            <person name="Kajikawa A."/>
            <person name="Kanesaki Y."/>
            <person name="Kubota E."/>
            <person name="Arita M."/>
            <person name="Leon D."/>
            <person name="Endo A."/>
        </authorList>
    </citation>
    <scope>NUCLEOTIDE SEQUENCE [LARGE SCALE GENOMIC DNA]</scope>
    <source>
        <strain evidence="4 5">F192-5</strain>
    </source>
</reference>
<dbReference type="RefSeq" id="WP_149334756.1">
    <property type="nucleotide sequence ID" value="NZ_BJJW01000015.1"/>
</dbReference>
<dbReference type="SUPFAM" id="SSF53756">
    <property type="entry name" value="UDP-Glycosyltransferase/glycogen phosphorylase"/>
    <property type="match status" value="1"/>
</dbReference>
<dbReference type="Proteomes" id="UP000323274">
    <property type="component" value="Unassembled WGS sequence"/>
</dbReference>
<dbReference type="Gene3D" id="3.40.50.2000">
    <property type="entry name" value="Glycogen Phosphorylase B"/>
    <property type="match status" value="3"/>
</dbReference>
<evidence type="ECO:0000256" key="2">
    <source>
        <dbReference type="ARBA" id="ARBA00022679"/>
    </source>
</evidence>